<evidence type="ECO:0000259" key="5">
    <source>
        <dbReference type="PROSITE" id="PS50089"/>
    </source>
</evidence>
<dbReference type="PANTHER" id="PTHR40237">
    <property type="entry name" value="LD44813P"/>
    <property type="match status" value="1"/>
</dbReference>
<dbReference type="InterPro" id="IPR001841">
    <property type="entry name" value="Znf_RING"/>
</dbReference>
<evidence type="ECO:0000313" key="7">
    <source>
        <dbReference type="EMBL" id="CAC5417150.1"/>
    </source>
</evidence>
<protein>
    <recommendedName>
        <fullName evidence="9">RING-type domain-containing protein</fullName>
    </recommendedName>
</protein>
<evidence type="ECO:0008006" key="9">
    <source>
        <dbReference type="Google" id="ProtNLM"/>
    </source>
</evidence>
<accession>A0A6J8E9P2</accession>
<dbReference type="Gene3D" id="3.30.40.10">
    <property type="entry name" value="Zinc/RING finger domain, C3HC4 (zinc finger)"/>
    <property type="match status" value="1"/>
</dbReference>
<dbReference type="SUPFAM" id="SSF54495">
    <property type="entry name" value="UBC-like"/>
    <property type="match status" value="1"/>
</dbReference>
<dbReference type="EMBL" id="CACVKT020008729">
    <property type="protein sequence ID" value="CAC5417150.1"/>
    <property type="molecule type" value="Genomic_DNA"/>
</dbReference>
<evidence type="ECO:0000256" key="3">
    <source>
        <dbReference type="ARBA" id="ARBA00022833"/>
    </source>
</evidence>
<sequence length="327" mass="37825">MADVEEIISSELAQVLQKAPNIEGVTLEAAVRNIVRATIRLTGLRTITTCMQFPAQYPQEPIVIELKSKTLPEKVCDKITKICEEESKKWLGQRQVMLMINFVKEFLIENPLCVCSEELLSVKKKLLTSDDTVILKQATSKVVYRITQEQYFMQFVLVVPEEYPLKQVKVELEEHNFPEILKVNFISQAIEIARKCVQPPIKKKPKDPPFEPQPSVLPVVKFLVESIKKFPVMCCPLCKERVFPQNPLEPVTDKRKRMEKLYCGHLFHFGCLYKYVKTPPFTGKICPDCGNAIYHDKFKLSPQLMEARWAHKQARQRELDEVVDFLE</sequence>
<dbReference type="PROSITE" id="PS50089">
    <property type="entry name" value="ZF_RING_2"/>
    <property type="match status" value="1"/>
</dbReference>
<keyword evidence="8" id="KW-1185">Reference proteome</keyword>
<dbReference type="InterPro" id="IPR016135">
    <property type="entry name" value="UBQ-conjugating_enzyme/RWD"/>
</dbReference>
<dbReference type="PROSITE" id="PS50908">
    <property type="entry name" value="RWD"/>
    <property type="match status" value="1"/>
</dbReference>
<evidence type="ECO:0000313" key="8">
    <source>
        <dbReference type="Proteomes" id="UP000507470"/>
    </source>
</evidence>
<name>A0A6J8E9P2_MYTCO</name>
<dbReference type="OrthoDB" id="8062037at2759"/>
<reference evidence="7 8" key="1">
    <citation type="submission" date="2020-06" db="EMBL/GenBank/DDBJ databases">
        <authorList>
            <person name="Li R."/>
            <person name="Bekaert M."/>
        </authorList>
    </citation>
    <scope>NUCLEOTIDE SEQUENCE [LARGE SCALE GENOMIC DNA]</scope>
    <source>
        <strain evidence="8">wild</strain>
    </source>
</reference>
<keyword evidence="3" id="KW-0862">Zinc</keyword>
<evidence type="ECO:0000256" key="4">
    <source>
        <dbReference type="PROSITE-ProRule" id="PRU00175"/>
    </source>
</evidence>
<dbReference type="InterPro" id="IPR018957">
    <property type="entry name" value="Znf_C3HC4_RING-type"/>
</dbReference>
<dbReference type="InterPro" id="IPR013083">
    <property type="entry name" value="Znf_RING/FYVE/PHD"/>
</dbReference>
<dbReference type="GO" id="GO:0008270">
    <property type="term" value="F:zinc ion binding"/>
    <property type="evidence" value="ECO:0007669"/>
    <property type="project" value="UniProtKB-KW"/>
</dbReference>
<feature type="domain" description="RING-type" evidence="5">
    <location>
        <begin position="235"/>
        <end position="289"/>
    </location>
</feature>
<feature type="domain" description="RWD" evidence="6">
    <location>
        <begin position="10"/>
        <end position="110"/>
    </location>
</feature>
<keyword evidence="1" id="KW-0479">Metal-binding</keyword>
<dbReference type="InterPro" id="IPR006575">
    <property type="entry name" value="RWD_dom"/>
</dbReference>
<dbReference type="Pfam" id="PF00097">
    <property type="entry name" value="zf-C3HC4"/>
    <property type="match status" value="1"/>
</dbReference>
<evidence type="ECO:0000259" key="6">
    <source>
        <dbReference type="PROSITE" id="PS50908"/>
    </source>
</evidence>
<dbReference type="AlphaFoldDB" id="A0A6J8E9P2"/>
<gene>
    <name evidence="7" type="ORF">MCOR_49698</name>
</gene>
<evidence type="ECO:0000256" key="1">
    <source>
        <dbReference type="ARBA" id="ARBA00022723"/>
    </source>
</evidence>
<evidence type="ECO:0000256" key="2">
    <source>
        <dbReference type="ARBA" id="ARBA00022771"/>
    </source>
</evidence>
<organism evidence="7 8">
    <name type="scientific">Mytilus coruscus</name>
    <name type="common">Sea mussel</name>
    <dbReference type="NCBI Taxonomy" id="42192"/>
    <lineage>
        <taxon>Eukaryota</taxon>
        <taxon>Metazoa</taxon>
        <taxon>Spiralia</taxon>
        <taxon>Lophotrochozoa</taxon>
        <taxon>Mollusca</taxon>
        <taxon>Bivalvia</taxon>
        <taxon>Autobranchia</taxon>
        <taxon>Pteriomorphia</taxon>
        <taxon>Mytilida</taxon>
        <taxon>Mytiloidea</taxon>
        <taxon>Mytilidae</taxon>
        <taxon>Mytilinae</taxon>
        <taxon>Mytilus</taxon>
    </lineage>
</organism>
<proteinExistence type="predicted"/>
<dbReference type="Pfam" id="PF05773">
    <property type="entry name" value="RWD"/>
    <property type="match status" value="1"/>
</dbReference>
<dbReference type="SMART" id="SM00184">
    <property type="entry name" value="RING"/>
    <property type="match status" value="1"/>
</dbReference>
<dbReference type="Proteomes" id="UP000507470">
    <property type="component" value="Unassembled WGS sequence"/>
</dbReference>
<dbReference type="Gene3D" id="3.10.110.10">
    <property type="entry name" value="Ubiquitin Conjugating Enzyme"/>
    <property type="match status" value="1"/>
</dbReference>
<keyword evidence="2 4" id="KW-0863">Zinc-finger</keyword>
<dbReference type="SUPFAM" id="SSF57850">
    <property type="entry name" value="RING/U-box"/>
    <property type="match status" value="1"/>
</dbReference>
<dbReference type="PANTHER" id="PTHR40237:SF1">
    <property type="entry name" value="LD44813P"/>
    <property type="match status" value="1"/>
</dbReference>